<evidence type="ECO:0000256" key="1">
    <source>
        <dbReference type="ARBA" id="ARBA00023319"/>
    </source>
</evidence>
<dbReference type="PROSITE" id="PS50835">
    <property type="entry name" value="IG_LIKE"/>
    <property type="match status" value="1"/>
</dbReference>
<keyword evidence="4" id="KW-1185">Reference proteome</keyword>
<evidence type="ECO:0000313" key="4">
    <source>
        <dbReference type="Proteomes" id="UP001497482"/>
    </source>
</evidence>
<dbReference type="InterPro" id="IPR036179">
    <property type="entry name" value="Ig-like_dom_sf"/>
</dbReference>
<organism evidence="3 4">
    <name type="scientific">Knipowitschia caucasica</name>
    <name type="common">Caucasian dwarf goby</name>
    <name type="synonym">Pomatoschistus caucasicus</name>
    <dbReference type="NCBI Taxonomy" id="637954"/>
    <lineage>
        <taxon>Eukaryota</taxon>
        <taxon>Metazoa</taxon>
        <taxon>Chordata</taxon>
        <taxon>Craniata</taxon>
        <taxon>Vertebrata</taxon>
        <taxon>Euteleostomi</taxon>
        <taxon>Actinopterygii</taxon>
        <taxon>Neopterygii</taxon>
        <taxon>Teleostei</taxon>
        <taxon>Neoteleostei</taxon>
        <taxon>Acanthomorphata</taxon>
        <taxon>Gobiaria</taxon>
        <taxon>Gobiiformes</taxon>
        <taxon>Gobioidei</taxon>
        <taxon>Gobiidae</taxon>
        <taxon>Gobiinae</taxon>
        <taxon>Knipowitschia</taxon>
    </lineage>
</organism>
<dbReference type="SUPFAM" id="SSF48726">
    <property type="entry name" value="Immunoglobulin"/>
    <property type="match status" value="1"/>
</dbReference>
<feature type="domain" description="Ig-like" evidence="2">
    <location>
        <begin position="15"/>
        <end position="89"/>
    </location>
</feature>
<dbReference type="Proteomes" id="UP001497482">
    <property type="component" value="Chromosome 3"/>
</dbReference>
<dbReference type="InterPro" id="IPR013151">
    <property type="entry name" value="Immunoglobulin_dom"/>
</dbReference>
<protein>
    <recommendedName>
        <fullName evidence="2">Ig-like domain-containing protein</fullName>
    </recommendedName>
</protein>
<gene>
    <name evidence="3" type="ORF">KC01_LOCUS30129</name>
</gene>
<dbReference type="Gene3D" id="2.60.40.10">
    <property type="entry name" value="Immunoglobulins"/>
    <property type="match status" value="1"/>
</dbReference>
<sequence length="145" mass="15593">MTSKCSVSTKEVCVPVVSCVNVSSDSVTLQCSVKHTEQTTLSWFRGGQSVVSSSSAVLPLTVQQRNYTHQYKCVSQNPVGEKTATVKITEICTEENTENKHWSVFCAVPPNTGPETDTGSSRIDDCSSQDAVIPGLDLCAPVLHI</sequence>
<dbReference type="InterPro" id="IPR007110">
    <property type="entry name" value="Ig-like_dom"/>
</dbReference>
<accession>A0AAV2LPS1</accession>
<evidence type="ECO:0000259" key="2">
    <source>
        <dbReference type="PROSITE" id="PS50835"/>
    </source>
</evidence>
<dbReference type="EMBL" id="OZ035825">
    <property type="protein sequence ID" value="CAL1602343.1"/>
    <property type="molecule type" value="Genomic_DNA"/>
</dbReference>
<reference evidence="3 4" key="1">
    <citation type="submission" date="2024-04" db="EMBL/GenBank/DDBJ databases">
        <authorList>
            <person name="Waldvogel A.-M."/>
            <person name="Schoenle A."/>
        </authorList>
    </citation>
    <scope>NUCLEOTIDE SEQUENCE [LARGE SCALE GENOMIC DNA]</scope>
</reference>
<proteinExistence type="predicted"/>
<evidence type="ECO:0000313" key="3">
    <source>
        <dbReference type="EMBL" id="CAL1602343.1"/>
    </source>
</evidence>
<dbReference type="AlphaFoldDB" id="A0AAV2LPS1"/>
<dbReference type="InterPro" id="IPR013783">
    <property type="entry name" value="Ig-like_fold"/>
</dbReference>
<keyword evidence="1" id="KW-0393">Immunoglobulin domain</keyword>
<dbReference type="Pfam" id="PF00047">
    <property type="entry name" value="ig"/>
    <property type="match status" value="1"/>
</dbReference>
<name>A0AAV2LPS1_KNICA</name>